<dbReference type="InterPro" id="IPR027039">
    <property type="entry name" value="Crtac1"/>
</dbReference>
<evidence type="ECO:0000313" key="4">
    <source>
        <dbReference type="Proteomes" id="UP000050454"/>
    </source>
</evidence>
<dbReference type="Pfam" id="PF07593">
    <property type="entry name" value="UnbV_ASPIC"/>
    <property type="match status" value="1"/>
</dbReference>
<dbReference type="PROSITE" id="PS51257">
    <property type="entry name" value="PROKAR_LIPOPROTEIN"/>
    <property type="match status" value="1"/>
</dbReference>
<dbReference type="PANTHER" id="PTHR16026:SF0">
    <property type="entry name" value="CARTILAGE ACIDIC PROTEIN 1"/>
    <property type="match status" value="1"/>
</dbReference>
<proteinExistence type="predicted"/>
<evidence type="ECO:0000313" key="3">
    <source>
        <dbReference type="EMBL" id="KPM48219.1"/>
    </source>
</evidence>
<gene>
    <name evidence="3" type="ORF">AFM12_06030</name>
</gene>
<dbReference type="InterPro" id="IPR028994">
    <property type="entry name" value="Integrin_alpha_N"/>
</dbReference>
<dbReference type="Pfam" id="PF13517">
    <property type="entry name" value="FG-GAP_3"/>
    <property type="match status" value="5"/>
</dbReference>
<dbReference type="InterPro" id="IPR011519">
    <property type="entry name" value="UnbV_ASPIC"/>
</dbReference>
<dbReference type="PATRIC" id="fig|1605367.3.peg.2568"/>
<name>A0A0P7BCC6_9BACT</name>
<dbReference type="STRING" id="1605367.AFM12_06030"/>
<evidence type="ECO:0000256" key="1">
    <source>
        <dbReference type="ARBA" id="ARBA00022729"/>
    </source>
</evidence>
<dbReference type="SUPFAM" id="SSF69318">
    <property type="entry name" value="Integrin alpha N-terminal domain"/>
    <property type="match status" value="3"/>
</dbReference>
<dbReference type="EMBL" id="LGTQ01000006">
    <property type="protein sequence ID" value="KPM48219.1"/>
    <property type="molecule type" value="Genomic_DNA"/>
</dbReference>
<organism evidence="3 4">
    <name type="scientific">Jiulongibacter sediminis</name>
    <dbReference type="NCBI Taxonomy" id="1605367"/>
    <lineage>
        <taxon>Bacteria</taxon>
        <taxon>Pseudomonadati</taxon>
        <taxon>Bacteroidota</taxon>
        <taxon>Cytophagia</taxon>
        <taxon>Cytophagales</taxon>
        <taxon>Leadbetterellaceae</taxon>
        <taxon>Jiulongibacter</taxon>
    </lineage>
</organism>
<protein>
    <submittedName>
        <fullName evidence="3">RNA-binding protein</fullName>
    </submittedName>
</protein>
<accession>A0A0P7BCC6</accession>
<dbReference type="InterPro" id="IPR013517">
    <property type="entry name" value="FG-GAP"/>
</dbReference>
<dbReference type="PANTHER" id="PTHR16026">
    <property type="entry name" value="CARTILAGE ACIDIC PROTEIN 1"/>
    <property type="match status" value="1"/>
</dbReference>
<comment type="caution">
    <text evidence="3">The sequence shown here is derived from an EMBL/GenBank/DDBJ whole genome shotgun (WGS) entry which is preliminary data.</text>
</comment>
<evidence type="ECO:0000259" key="2">
    <source>
        <dbReference type="Pfam" id="PF07593"/>
    </source>
</evidence>
<keyword evidence="4" id="KW-1185">Reference proteome</keyword>
<sequence>MQKLFPAILVFTLLLVSCKEDNNDSLFRLMTADETGINFSNDIRNTETFNIFNYRNFYNGGGVAAGDINNDGLTDLLFTANMGSNKLYLNKGNFQFEDITEKAGIAEADKWSTGVVMVDINYDGLLDIYICNAGYQKGVSTENALFINNGNLTFTEKASEYGLNDDGYTTHTAFFDYDKDGDLDAYILNNSFIPVNTLNYANNREMRAKDWPVRDFLKGGGDKLLRNDDGQFVDVSEEAGIYGSLIGFGLGITVGDVNNDNWPDMYVSNDFFEKDYLYINQKDGTFKEELEDRIQHTSLASMGADMADINNDGQPEIFVTDMLPQTEQRLKTTASYENHYIYNLKQERGFYHQFMQNSLQLNNGNGDFSEIAQFSGVAKSDWSWGALMFDADNDGLTDIYVSNGIRHDVIDQDFIDFFADELSQKMAISGKKESIEKILEKMPSVPVVNSFFKNTGNLKFEFESEQVGFKEESFSNGAVYADLDNDGDLDLVVNNVNQTCFVYENQSKKDNHFLKIKLKGENKNPRAIGAKVLVYQKGKVFSQQMIPTRGFQSSTDYALNFGLGGDSEIDSLQVIWPNDQMSFSGLFYADTTLIFDIKNANKKWSPEKTDGRPILVEKENRFDPHLENEYSDYYNEKNIAFKLSTEGPKAAVGDINGDGKNDVIIAGAKDQVTKVYLSSNGSFQTLDQPAFERFISFEDTAIELFDADGDGDLDVYLGSGGNEVSQGNRELMDRLFMNDGKGNFEIKTGGLPNISLNTSVVKANDFDKDGDLDLFVGSRNMPLQYGLFPNSYLLKNDGKGKFSIQQTFLTLGMVTEAAWADLDGDKSSELIITGEWMETMVFANQDGQFVAKNNTGLVNLKGFWSALNITDIDNDGDPDLLLGNMGENFSFEVDSDKPFKVWVADFDHNNTIDKVFSKTIDGEDKPVFLKRDITDQFPSLKNASLKHADYASKTIQDLFEKNSIEQSIVKEVNYLKSIVARNNGDGSFSVEEMPIEIQFSCVNDIISHDVNKDGFNDLILAGNNTHMIPQFGTLDACRGNVLLNTGGKGFQTAKNSGLNLKGNVRQLSLLNDDLLLVLINNQKPKTYQLP</sequence>
<dbReference type="AlphaFoldDB" id="A0A0P7BCC6"/>
<dbReference type="RefSeq" id="WP_055145301.1">
    <property type="nucleotide sequence ID" value="NZ_JXSZ01000006.1"/>
</dbReference>
<feature type="domain" description="ASPIC/UnbV" evidence="2">
    <location>
        <begin position="527"/>
        <end position="581"/>
    </location>
</feature>
<dbReference type="Proteomes" id="UP000050454">
    <property type="component" value="Unassembled WGS sequence"/>
</dbReference>
<dbReference type="Gene3D" id="2.130.10.130">
    <property type="entry name" value="Integrin alpha, N-terminal"/>
    <property type="match status" value="3"/>
</dbReference>
<keyword evidence="1" id="KW-0732">Signal</keyword>
<dbReference type="OrthoDB" id="9816120at2"/>
<reference evidence="3 4" key="1">
    <citation type="submission" date="2015-07" db="EMBL/GenBank/DDBJ databases">
        <title>The draft genome sequence of Leadbetterella sp. JN14-9.</title>
        <authorList>
            <person name="Liu Y."/>
            <person name="Du J."/>
            <person name="Shao Z."/>
        </authorList>
    </citation>
    <scope>NUCLEOTIDE SEQUENCE [LARGE SCALE GENOMIC DNA]</scope>
    <source>
        <strain evidence="3 4">JN14-9</strain>
    </source>
</reference>